<gene>
    <name evidence="1" type="ORF">GCM10010123_26470</name>
</gene>
<dbReference type="InterPro" id="IPR027417">
    <property type="entry name" value="P-loop_NTPase"/>
</dbReference>
<dbReference type="SUPFAM" id="SSF46785">
    <property type="entry name" value="Winged helix' DNA-binding domain"/>
    <property type="match status" value="1"/>
</dbReference>
<organism evidence="1 2">
    <name type="scientific">Pilimelia anulata</name>
    <dbReference type="NCBI Taxonomy" id="53371"/>
    <lineage>
        <taxon>Bacteria</taxon>
        <taxon>Bacillati</taxon>
        <taxon>Actinomycetota</taxon>
        <taxon>Actinomycetes</taxon>
        <taxon>Micromonosporales</taxon>
        <taxon>Micromonosporaceae</taxon>
        <taxon>Pilimelia</taxon>
    </lineage>
</organism>
<dbReference type="InterPro" id="IPR036390">
    <property type="entry name" value="WH_DNA-bd_sf"/>
</dbReference>
<name>A0A8J3B4N6_9ACTN</name>
<dbReference type="Proteomes" id="UP000649739">
    <property type="component" value="Unassembled WGS sequence"/>
</dbReference>
<dbReference type="PANTHER" id="PTHR34704">
    <property type="entry name" value="ATPASE"/>
    <property type="match status" value="1"/>
</dbReference>
<reference evidence="1" key="1">
    <citation type="journal article" date="2014" name="Int. J. Syst. Evol. Microbiol.">
        <title>Complete genome sequence of Corynebacterium casei LMG S-19264T (=DSM 44701T), isolated from a smear-ripened cheese.</title>
        <authorList>
            <consortium name="US DOE Joint Genome Institute (JGI-PGF)"/>
            <person name="Walter F."/>
            <person name="Albersmeier A."/>
            <person name="Kalinowski J."/>
            <person name="Ruckert C."/>
        </authorList>
    </citation>
    <scope>NUCLEOTIDE SEQUENCE</scope>
    <source>
        <strain evidence="1">JCM 3090</strain>
    </source>
</reference>
<comment type="caution">
    <text evidence="1">The sequence shown here is derived from an EMBL/GenBank/DDBJ whole genome shotgun (WGS) entry which is preliminary data.</text>
</comment>
<dbReference type="Gene3D" id="1.10.10.10">
    <property type="entry name" value="Winged helix-like DNA-binding domain superfamily/Winged helix DNA-binding domain"/>
    <property type="match status" value="1"/>
</dbReference>
<proteinExistence type="predicted"/>
<protein>
    <submittedName>
        <fullName evidence="1">ATPase AAA</fullName>
    </submittedName>
</protein>
<dbReference type="EMBL" id="BMQB01000005">
    <property type="protein sequence ID" value="GGJ95382.1"/>
    <property type="molecule type" value="Genomic_DNA"/>
</dbReference>
<dbReference type="PANTHER" id="PTHR34704:SF1">
    <property type="entry name" value="ATPASE"/>
    <property type="match status" value="1"/>
</dbReference>
<evidence type="ECO:0000313" key="2">
    <source>
        <dbReference type="Proteomes" id="UP000649739"/>
    </source>
</evidence>
<accession>A0A8J3B4N6</accession>
<keyword evidence="2" id="KW-1185">Reference proteome</keyword>
<evidence type="ECO:0000313" key="1">
    <source>
        <dbReference type="EMBL" id="GGJ95382.1"/>
    </source>
</evidence>
<dbReference type="RefSeq" id="WP_189170425.1">
    <property type="nucleotide sequence ID" value="NZ_BMQB01000005.1"/>
</dbReference>
<dbReference type="AlphaFoldDB" id="A0A8J3B4N6"/>
<dbReference type="InterPro" id="IPR036388">
    <property type="entry name" value="WH-like_DNA-bd_sf"/>
</dbReference>
<reference evidence="1" key="2">
    <citation type="submission" date="2020-09" db="EMBL/GenBank/DDBJ databases">
        <authorList>
            <person name="Sun Q."/>
            <person name="Ohkuma M."/>
        </authorList>
    </citation>
    <scope>NUCLEOTIDE SEQUENCE</scope>
    <source>
        <strain evidence="1">JCM 3090</strain>
    </source>
</reference>
<dbReference type="Gene3D" id="3.40.50.300">
    <property type="entry name" value="P-loop containing nucleotide triphosphate hydrolases"/>
    <property type="match status" value="1"/>
</dbReference>
<dbReference type="SUPFAM" id="SSF52540">
    <property type="entry name" value="P-loop containing nucleoside triphosphate hydrolases"/>
    <property type="match status" value="1"/>
</dbReference>
<sequence length="494" mass="53410">MQPPATLIGRDREWSALDDFLSHPDPHVRIAVLSGRRRVGKSYLLRALAAGTGGLFVTGVAEEDSRAARLRLAGDIARYAGVGVDLLGPDASWEELLRTAVELVVRHGGPGGLLVIDELPYWLAHSPQVVGVLQLLYDRSRAGDGPGGGRVVLCGSAMSVMRELLSGTKALRGRAVLDLRLDAFDLPTTAGYWGVEEPAAALHLHAILGGSPGYRDLAPRAPRRQTDVAGWVAGTVLNPGQALYSRSETEYLLREDPKFTGSALHYGILGAVAAGASSPAKIGGLLGRDRTTLTRPIDALVAAGFLRRDVDPLWERRTVLTLADPIVRFHHAVTVPRYELVETGGAAAAWRDARPAYSARVVGPHFEYLAREWLRRHAPAELRERSGLIAAAVVRDTRGRAQHEIDVLGLRSGGRRAEVTVIGEAKATVVPRGHADIDRLDRIRAVLSDRGHRTDRTRLVLFSMYGFAEGLRRTAPTRADLLLVDLAAMVRGAD</sequence>